<dbReference type="PROSITE" id="PS50005">
    <property type="entry name" value="TPR"/>
    <property type="match status" value="1"/>
</dbReference>
<dbReference type="Gene3D" id="1.25.40.10">
    <property type="entry name" value="Tetratricopeptide repeat domain"/>
    <property type="match status" value="1"/>
</dbReference>
<sequence length="108" mass="11953">MSDSLEVQVEAERVRSSSGPEHSEPIQTRTMAELFVQQGSIGKAIEIFRQLASLDPDDALLRARLAELEDEVENPQASSEEIVEDSSTIGLYFRNLLEFDPTTGPDDS</sequence>
<dbReference type="EMBL" id="UINC01001587">
    <property type="protein sequence ID" value="SUZ84266.1"/>
    <property type="molecule type" value="Genomic_DNA"/>
</dbReference>
<reference evidence="2" key="1">
    <citation type="submission" date="2018-05" db="EMBL/GenBank/DDBJ databases">
        <authorList>
            <person name="Lanie J.A."/>
            <person name="Ng W.-L."/>
            <person name="Kazmierczak K.M."/>
            <person name="Andrzejewski T.M."/>
            <person name="Davidsen T.M."/>
            <person name="Wayne K.J."/>
            <person name="Tettelin H."/>
            <person name="Glass J.I."/>
            <person name="Rusch D."/>
            <person name="Podicherti R."/>
            <person name="Tsui H.-C.T."/>
            <person name="Winkler M.E."/>
        </authorList>
    </citation>
    <scope>NUCLEOTIDE SEQUENCE</scope>
</reference>
<name>A0A381QXW1_9ZZZZ</name>
<evidence type="ECO:0000313" key="2">
    <source>
        <dbReference type="EMBL" id="SUZ84266.1"/>
    </source>
</evidence>
<feature type="region of interest" description="Disordered" evidence="1">
    <location>
        <begin position="1"/>
        <end position="26"/>
    </location>
</feature>
<proteinExistence type="predicted"/>
<dbReference type="AlphaFoldDB" id="A0A381QXW1"/>
<gene>
    <name evidence="2" type="ORF">METZ01_LOCUS37120</name>
</gene>
<dbReference type="InterPro" id="IPR019734">
    <property type="entry name" value="TPR_rpt"/>
</dbReference>
<dbReference type="SUPFAM" id="SSF48452">
    <property type="entry name" value="TPR-like"/>
    <property type="match status" value="1"/>
</dbReference>
<evidence type="ECO:0000256" key="1">
    <source>
        <dbReference type="SAM" id="MobiDB-lite"/>
    </source>
</evidence>
<accession>A0A381QXW1</accession>
<dbReference type="Pfam" id="PF13428">
    <property type="entry name" value="TPR_14"/>
    <property type="match status" value="1"/>
</dbReference>
<evidence type="ECO:0008006" key="3">
    <source>
        <dbReference type="Google" id="ProtNLM"/>
    </source>
</evidence>
<dbReference type="InterPro" id="IPR011990">
    <property type="entry name" value="TPR-like_helical_dom_sf"/>
</dbReference>
<protein>
    <recommendedName>
        <fullName evidence="3">Tetratricopeptide repeat protein</fullName>
    </recommendedName>
</protein>
<organism evidence="2">
    <name type="scientific">marine metagenome</name>
    <dbReference type="NCBI Taxonomy" id="408172"/>
    <lineage>
        <taxon>unclassified sequences</taxon>
        <taxon>metagenomes</taxon>
        <taxon>ecological metagenomes</taxon>
    </lineage>
</organism>
<feature type="compositionally biased region" description="Polar residues" evidence="1">
    <location>
        <begin position="16"/>
        <end position="26"/>
    </location>
</feature>